<comment type="similarity">
    <text evidence="2">Belongs to the amidase family.</text>
</comment>
<evidence type="ECO:0000256" key="3">
    <source>
        <dbReference type="ARBA" id="ARBA00012922"/>
    </source>
</evidence>
<dbReference type="PIRSF" id="PIRSF001221">
    <property type="entry name" value="Amidase_fungi"/>
    <property type="match status" value="1"/>
</dbReference>
<protein>
    <recommendedName>
        <fullName evidence="3">amidase</fullName>
        <ecNumber evidence="3">3.5.1.4</ecNumber>
    </recommendedName>
</protein>
<dbReference type="PANTHER" id="PTHR46072:SF4">
    <property type="entry name" value="AMIDASE C550.07-RELATED"/>
    <property type="match status" value="1"/>
</dbReference>
<comment type="catalytic activity">
    <reaction evidence="1">
        <text>a monocarboxylic acid amide + H2O = a monocarboxylate + NH4(+)</text>
        <dbReference type="Rhea" id="RHEA:12020"/>
        <dbReference type="ChEBI" id="CHEBI:15377"/>
        <dbReference type="ChEBI" id="CHEBI:28938"/>
        <dbReference type="ChEBI" id="CHEBI:35757"/>
        <dbReference type="ChEBI" id="CHEBI:83628"/>
        <dbReference type="EC" id="3.5.1.4"/>
    </reaction>
</comment>
<feature type="active site" description="Charge relay system" evidence="5">
    <location>
        <position position="144"/>
    </location>
</feature>
<evidence type="ECO:0000256" key="4">
    <source>
        <dbReference type="ARBA" id="ARBA00022801"/>
    </source>
</evidence>
<evidence type="ECO:0000256" key="5">
    <source>
        <dbReference type="PIRSR" id="PIRSR001221-1"/>
    </source>
</evidence>
<keyword evidence="9" id="KW-1185">Reference proteome</keyword>
<dbReference type="InterPro" id="IPR036928">
    <property type="entry name" value="AS_sf"/>
</dbReference>
<dbReference type="Proteomes" id="UP001320420">
    <property type="component" value="Unassembled WGS sequence"/>
</dbReference>
<evidence type="ECO:0000256" key="6">
    <source>
        <dbReference type="PIRSR" id="PIRSR001221-2"/>
    </source>
</evidence>
<evidence type="ECO:0000313" key="9">
    <source>
        <dbReference type="Proteomes" id="UP001320420"/>
    </source>
</evidence>
<feature type="active site" description="Charge relay system" evidence="5">
    <location>
        <position position="220"/>
    </location>
</feature>
<proteinExistence type="inferred from homology"/>
<keyword evidence="4" id="KW-0378">Hydrolase</keyword>
<dbReference type="InterPro" id="IPR023631">
    <property type="entry name" value="Amidase_dom"/>
</dbReference>
<organism evidence="8 9">
    <name type="scientific">Diatrype stigma</name>
    <dbReference type="NCBI Taxonomy" id="117547"/>
    <lineage>
        <taxon>Eukaryota</taxon>
        <taxon>Fungi</taxon>
        <taxon>Dikarya</taxon>
        <taxon>Ascomycota</taxon>
        <taxon>Pezizomycotina</taxon>
        <taxon>Sordariomycetes</taxon>
        <taxon>Xylariomycetidae</taxon>
        <taxon>Xylariales</taxon>
        <taxon>Diatrypaceae</taxon>
        <taxon>Diatrype</taxon>
    </lineage>
</organism>
<dbReference type="EC" id="3.5.1.4" evidence="3"/>
<comment type="caution">
    <text evidence="8">The sequence shown here is derived from an EMBL/GenBank/DDBJ whole genome shotgun (WGS) entry which is preliminary data.</text>
</comment>
<sequence length="601" mass="64428">MSEELPIVTTANGASWQEVAADRQRHRDATIAEVQPPLPAVPDKETIPSNTTGIPSSILTAEELAITSANVEDLAPRLASGELSATTVTRAFLRRAALAQRLTNCVTELLPGRALARAAALDAHLAAHPGQPVGPLHGVPISVKEHLGMAGLDLNGGFVGWVGRHVAKEDALLLRPLWDAGAVFYARTTEPQTLMHLETSSNLYGETVNPYNTSLTAGGSSGGEGALVGLRGSVLGIGSDIGGSIRSPAANCGVFGFKPTTGRLPITGWAPLLCAAEHILPTNGPLSTSLKGLELFMRVSLNGNGNGNGGDSDGVGAGGGKPWLREPNLAAIPWRDPASYFAEDVKKEGGRKRKLKVAVMWDDGVVKPHPPIAKAMKEVVEKLKASENVEVVDWKPWRHDRAWEIIASLYFPDGGEENFTAMGLSGEPLRPLSKWILTDNPHMREHTIRSLWDTILARQDYRARYAALWNATADGEEGGGMVDVILCPAGPGVAPKLDTARYWGYTSQWNLLDYPALVFPVGDCRVSGEEGEYEGYGYPEECLDSLSQSDAYNSALWKVHGAEGYKDAPVSLQLVARRFDDEKLFKAAEIVLQEAGLPTTC</sequence>
<accession>A0AAN9UMI9</accession>
<dbReference type="PROSITE" id="PS00571">
    <property type="entry name" value="AMIDASES"/>
    <property type="match status" value="1"/>
</dbReference>
<dbReference type="Pfam" id="PF01425">
    <property type="entry name" value="Amidase"/>
    <property type="match status" value="1"/>
</dbReference>
<feature type="binding site" evidence="6">
    <location>
        <position position="220"/>
    </location>
    <ligand>
        <name>substrate</name>
    </ligand>
</feature>
<feature type="binding site" evidence="6">
    <location>
        <position position="194"/>
    </location>
    <ligand>
        <name>substrate</name>
    </ligand>
</feature>
<reference evidence="8 9" key="1">
    <citation type="submission" date="2024-02" db="EMBL/GenBank/DDBJ databases">
        <title>De novo assembly and annotation of 12 fungi associated with fruit tree decline syndrome in Ontario, Canada.</title>
        <authorList>
            <person name="Sulman M."/>
            <person name="Ellouze W."/>
            <person name="Ilyukhin E."/>
        </authorList>
    </citation>
    <scope>NUCLEOTIDE SEQUENCE [LARGE SCALE GENOMIC DNA]</scope>
    <source>
        <strain evidence="8 9">M11/M66-122</strain>
    </source>
</reference>
<dbReference type="Gene3D" id="3.90.1300.10">
    <property type="entry name" value="Amidase signature (AS) domain"/>
    <property type="match status" value="1"/>
</dbReference>
<dbReference type="SUPFAM" id="SSF75304">
    <property type="entry name" value="Amidase signature (AS) enzymes"/>
    <property type="match status" value="1"/>
</dbReference>
<feature type="active site" description="Acyl-ester intermediate" evidence="5">
    <location>
        <position position="244"/>
    </location>
</feature>
<name>A0AAN9UMI9_9PEZI</name>
<gene>
    <name evidence="8" type="ORF">SLS62_008412</name>
</gene>
<dbReference type="AlphaFoldDB" id="A0AAN9UMI9"/>
<feature type="domain" description="Amidase" evidence="7">
    <location>
        <begin position="88"/>
        <end position="584"/>
    </location>
</feature>
<evidence type="ECO:0000256" key="1">
    <source>
        <dbReference type="ARBA" id="ARBA00001311"/>
    </source>
</evidence>
<evidence type="ECO:0000313" key="8">
    <source>
        <dbReference type="EMBL" id="KAK7749125.1"/>
    </source>
</evidence>
<dbReference type="GO" id="GO:0004040">
    <property type="term" value="F:amidase activity"/>
    <property type="evidence" value="ECO:0007669"/>
    <property type="project" value="UniProtKB-EC"/>
</dbReference>
<feature type="binding site" evidence="6">
    <location>
        <begin position="241"/>
        <end position="244"/>
    </location>
    <ligand>
        <name>substrate</name>
    </ligand>
</feature>
<evidence type="ECO:0000259" key="7">
    <source>
        <dbReference type="Pfam" id="PF01425"/>
    </source>
</evidence>
<evidence type="ECO:0000256" key="2">
    <source>
        <dbReference type="ARBA" id="ARBA00009199"/>
    </source>
</evidence>
<dbReference type="InterPro" id="IPR020556">
    <property type="entry name" value="Amidase_CS"/>
</dbReference>
<dbReference type="EMBL" id="JAKJXP020000078">
    <property type="protein sequence ID" value="KAK7749125.1"/>
    <property type="molecule type" value="Genomic_DNA"/>
</dbReference>
<dbReference type="PANTHER" id="PTHR46072">
    <property type="entry name" value="AMIDASE-RELATED-RELATED"/>
    <property type="match status" value="1"/>
</dbReference>